<protein>
    <recommendedName>
        <fullName evidence="5">GDT1 family protein</fullName>
    </recommendedName>
</protein>
<feature type="transmembrane region" description="Helical" evidence="1">
    <location>
        <begin position="278"/>
        <end position="298"/>
    </location>
</feature>
<evidence type="ECO:0000313" key="4">
    <source>
        <dbReference type="Proteomes" id="UP001054902"/>
    </source>
</evidence>
<keyword evidence="1" id="KW-1133">Transmembrane helix</keyword>
<gene>
    <name evidence="3" type="ORF">CTEN210_10658</name>
</gene>
<keyword evidence="4" id="KW-1185">Reference proteome</keyword>
<evidence type="ECO:0008006" key="5">
    <source>
        <dbReference type="Google" id="ProtNLM"/>
    </source>
</evidence>
<feature type="transmembrane region" description="Helical" evidence="1">
    <location>
        <begin position="189"/>
        <end position="209"/>
    </location>
</feature>
<dbReference type="Proteomes" id="UP001054902">
    <property type="component" value="Unassembled WGS sequence"/>
</dbReference>
<evidence type="ECO:0000313" key="3">
    <source>
        <dbReference type="EMBL" id="GFH54182.1"/>
    </source>
</evidence>
<dbReference type="AlphaFoldDB" id="A0AAD3H858"/>
<keyword evidence="1" id="KW-0812">Transmembrane</keyword>
<keyword evidence="2" id="KW-0732">Signal</keyword>
<feature type="chain" id="PRO_5042004158" description="GDT1 family protein" evidence="2">
    <location>
        <begin position="19"/>
        <end position="406"/>
    </location>
</feature>
<proteinExistence type="predicted"/>
<feature type="transmembrane region" description="Helical" evidence="1">
    <location>
        <begin position="363"/>
        <end position="380"/>
    </location>
</feature>
<comment type="caution">
    <text evidence="3">The sequence shown here is derived from an EMBL/GenBank/DDBJ whole genome shotgun (WGS) entry which is preliminary data.</text>
</comment>
<evidence type="ECO:0000256" key="2">
    <source>
        <dbReference type="SAM" id="SignalP"/>
    </source>
</evidence>
<keyword evidence="1" id="KW-0472">Membrane</keyword>
<feature type="transmembrane region" description="Helical" evidence="1">
    <location>
        <begin position="148"/>
        <end position="168"/>
    </location>
</feature>
<organism evidence="3 4">
    <name type="scientific">Chaetoceros tenuissimus</name>
    <dbReference type="NCBI Taxonomy" id="426638"/>
    <lineage>
        <taxon>Eukaryota</taxon>
        <taxon>Sar</taxon>
        <taxon>Stramenopiles</taxon>
        <taxon>Ochrophyta</taxon>
        <taxon>Bacillariophyta</taxon>
        <taxon>Coscinodiscophyceae</taxon>
        <taxon>Chaetocerotophycidae</taxon>
        <taxon>Chaetocerotales</taxon>
        <taxon>Chaetocerotaceae</taxon>
        <taxon>Chaetoceros</taxon>
    </lineage>
</organism>
<sequence>MKILGLCFILIQSGNGFASITPSKTVKKDLVNCPTQFKKISNQLIISRGGAIHAKIDSEDEESPEPVEVDLVTSSFADETAQNAKQMSNSAMNDENKLQQSKSYFLSAALWSSLALDSILNKKKRCLLIPGVQEIGGRIAVSNIAETAFLASGFLVSAGAALFLSREFGREEQETWEYEMQNEKTRKNLHLLLFGFGVINLFGNANPAVAPYFGLGGFVINCHNALISLNGWIKESSSAAISGMEDDAKIKDLTSTMKSMIKSLFRTADLSLGFKNRMMSSLFMSSALIAGLRVFGIITKSLIPHYSACYAAKTFSIGSAGQLQSIGLEWAGLSRAFLAGGICITIKEEIDNGRFKGRIAKSLSLILAAAAFMSGIPTLFSSNIEQFSSGFKLVLFGIIAAIGNLV</sequence>
<name>A0AAD3H858_9STRA</name>
<feature type="signal peptide" evidence="2">
    <location>
        <begin position="1"/>
        <end position="18"/>
    </location>
</feature>
<dbReference type="EMBL" id="BLLK01000047">
    <property type="protein sequence ID" value="GFH54182.1"/>
    <property type="molecule type" value="Genomic_DNA"/>
</dbReference>
<evidence type="ECO:0000256" key="1">
    <source>
        <dbReference type="SAM" id="Phobius"/>
    </source>
</evidence>
<reference evidence="3 4" key="1">
    <citation type="journal article" date="2021" name="Sci. Rep.">
        <title>The genome of the diatom Chaetoceros tenuissimus carries an ancient integrated fragment of an extant virus.</title>
        <authorList>
            <person name="Hongo Y."/>
            <person name="Kimura K."/>
            <person name="Takaki Y."/>
            <person name="Yoshida Y."/>
            <person name="Baba S."/>
            <person name="Kobayashi G."/>
            <person name="Nagasaki K."/>
            <person name="Hano T."/>
            <person name="Tomaru Y."/>
        </authorList>
    </citation>
    <scope>NUCLEOTIDE SEQUENCE [LARGE SCALE GENOMIC DNA]</scope>
    <source>
        <strain evidence="3 4">NIES-3715</strain>
    </source>
</reference>
<accession>A0AAD3H858</accession>